<evidence type="ECO:0000256" key="5">
    <source>
        <dbReference type="SAM" id="SignalP"/>
    </source>
</evidence>
<dbReference type="RefSeq" id="WP_254172804.1">
    <property type="nucleotide sequence ID" value="NZ_LR882967.1"/>
</dbReference>
<evidence type="ECO:0000313" key="7">
    <source>
        <dbReference type="Proteomes" id="UP001153719"/>
    </source>
</evidence>
<evidence type="ECO:0000256" key="2">
    <source>
        <dbReference type="ARBA" id="ARBA00022448"/>
    </source>
</evidence>
<feature type="chain" id="PRO_5040841789" evidence="5">
    <location>
        <begin position="22"/>
        <end position="316"/>
    </location>
</feature>
<dbReference type="PRINTS" id="PR00691">
    <property type="entry name" value="ADHESINB"/>
</dbReference>
<dbReference type="InterPro" id="IPR006129">
    <property type="entry name" value="AdhesinB"/>
</dbReference>
<reference evidence="6" key="1">
    <citation type="submission" date="2020-09" db="EMBL/GenBank/DDBJ databases">
        <authorList>
            <person name="Blom J."/>
        </authorList>
    </citation>
    <scope>NUCLEOTIDE SEQUENCE</scope>
    <source>
        <strain evidence="6">No.713</strain>
    </source>
</reference>
<dbReference type="Gene3D" id="3.40.50.1980">
    <property type="entry name" value="Nitrogenase molybdenum iron protein domain"/>
    <property type="match status" value="2"/>
</dbReference>
<dbReference type="GO" id="GO:0046872">
    <property type="term" value="F:metal ion binding"/>
    <property type="evidence" value="ECO:0007669"/>
    <property type="project" value="InterPro"/>
</dbReference>
<keyword evidence="7" id="KW-1185">Reference proteome</keyword>
<dbReference type="SUPFAM" id="SSF53807">
    <property type="entry name" value="Helical backbone' metal receptor"/>
    <property type="match status" value="1"/>
</dbReference>
<dbReference type="Pfam" id="PF01297">
    <property type="entry name" value="ZnuA"/>
    <property type="match status" value="1"/>
</dbReference>
<evidence type="ECO:0000256" key="1">
    <source>
        <dbReference type="ARBA" id="ARBA00011028"/>
    </source>
</evidence>
<evidence type="ECO:0000313" key="6">
    <source>
        <dbReference type="EMBL" id="CAD5913597.1"/>
    </source>
</evidence>
<dbReference type="PANTHER" id="PTHR42953">
    <property type="entry name" value="HIGH-AFFINITY ZINC UPTAKE SYSTEM PROTEIN ZNUA-RELATED"/>
    <property type="match status" value="1"/>
</dbReference>
<name>A0A9W4G238_9CYAN</name>
<dbReference type="GO" id="GO:0007155">
    <property type="term" value="P:cell adhesion"/>
    <property type="evidence" value="ECO:0007669"/>
    <property type="project" value="InterPro"/>
</dbReference>
<keyword evidence="2 4" id="KW-0813">Transport</keyword>
<proteinExistence type="inferred from homology"/>
<dbReference type="InterPro" id="IPR050492">
    <property type="entry name" value="Bact_metal-bind_prot9"/>
</dbReference>
<accession>A0A9W4G238</accession>
<organism evidence="6 7">
    <name type="scientific">Planktothrix pseudagardhii</name>
    <dbReference type="NCBI Taxonomy" id="132604"/>
    <lineage>
        <taxon>Bacteria</taxon>
        <taxon>Bacillati</taxon>
        <taxon>Cyanobacteriota</taxon>
        <taxon>Cyanophyceae</taxon>
        <taxon>Oscillatoriophycideae</taxon>
        <taxon>Oscillatoriales</taxon>
        <taxon>Microcoleaceae</taxon>
        <taxon>Planktothrix</taxon>
    </lineage>
</organism>
<dbReference type="KEGG" id="ppsu:NO713_00200"/>
<dbReference type="Proteomes" id="UP001153719">
    <property type="component" value="Chromosome"/>
</dbReference>
<dbReference type="AlphaFoldDB" id="A0A9W4G238"/>
<gene>
    <name evidence="6" type="primary">znuA</name>
    <name evidence="6" type="ORF">NO713_00200</name>
</gene>
<protein>
    <submittedName>
        <fullName evidence="6">High-affinity zinc uptake system binding-protein ZnuA</fullName>
    </submittedName>
</protein>
<keyword evidence="3 5" id="KW-0732">Signal</keyword>
<dbReference type="PRINTS" id="PR00690">
    <property type="entry name" value="ADHESNFAMILY"/>
</dbReference>
<dbReference type="InterPro" id="IPR006127">
    <property type="entry name" value="ZnuA-like"/>
</dbReference>
<dbReference type="GO" id="GO:0030001">
    <property type="term" value="P:metal ion transport"/>
    <property type="evidence" value="ECO:0007669"/>
    <property type="project" value="InterPro"/>
</dbReference>
<evidence type="ECO:0000256" key="3">
    <source>
        <dbReference type="ARBA" id="ARBA00022729"/>
    </source>
</evidence>
<sequence>MRLCVYPPMVMLLLGIGLISGCNTVSTPKNLAENNPSPATKTSTETANSVIDITVSIMPQKYFVEKIGGKNVRVNVMIPPGVDLHNYEPKPQQLQALNDAEAYITIGVSFETAWMDRIKAANQTMLIVDSTQGIERIPMVEHHHEEGESHGVEETLDPHIWLSPKLVKIQAQNIYNGLVKIDPKHQAEYQANLNQFLTEIDQLNQQISQNLTPLKNRKFMVFHPAWGYFAKDYNLEQEAIEVGGQEPSAAELADLISEAKQDNIKIIFTQPEFSPRSAETLAKEIGGQVVFISDLDENWSDNLLKVSETLSQSSNP</sequence>
<feature type="signal peptide" evidence="5">
    <location>
        <begin position="1"/>
        <end position="21"/>
    </location>
</feature>
<dbReference type="PANTHER" id="PTHR42953:SF3">
    <property type="entry name" value="HIGH-AFFINITY ZINC UPTAKE SYSTEM PROTEIN ZNUA"/>
    <property type="match status" value="1"/>
</dbReference>
<dbReference type="InterPro" id="IPR006128">
    <property type="entry name" value="Lipoprotein_PsaA-like"/>
</dbReference>
<comment type="similarity">
    <text evidence="1 4">Belongs to the bacterial solute-binding protein 9 family.</text>
</comment>
<dbReference type="EMBL" id="LR882967">
    <property type="protein sequence ID" value="CAD5913597.1"/>
    <property type="molecule type" value="Genomic_DNA"/>
</dbReference>
<evidence type="ECO:0000256" key="4">
    <source>
        <dbReference type="RuleBase" id="RU003512"/>
    </source>
</evidence>
<dbReference type="PROSITE" id="PS51257">
    <property type="entry name" value="PROKAR_LIPOPROTEIN"/>
    <property type="match status" value="1"/>
</dbReference>